<feature type="binding site" evidence="4">
    <location>
        <position position="122"/>
    </location>
    <ligand>
        <name>spermidine</name>
        <dbReference type="ChEBI" id="CHEBI:57834"/>
    </ligand>
</feature>
<dbReference type="InterPro" id="IPR029063">
    <property type="entry name" value="SAM-dependent_MTases_sf"/>
</dbReference>
<gene>
    <name evidence="8" type="primary">speE_2</name>
    <name evidence="4" type="synonym">speE</name>
    <name evidence="8" type="ORF">BACCIP111899_01344</name>
</gene>
<evidence type="ECO:0000256" key="1">
    <source>
        <dbReference type="ARBA" id="ARBA00007867"/>
    </source>
</evidence>
<evidence type="ECO:0000313" key="8">
    <source>
        <dbReference type="EMBL" id="CAG9612172.1"/>
    </source>
</evidence>
<keyword evidence="4" id="KW-0745">Spermidine biosynthesis</keyword>
<keyword evidence="2 4" id="KW-0808">Transferase</keyword>
<dbReference type="PROSITE" id="PS51006">
    <property type="entry name" value="PABS_2"/>
    <property type="match status" value="1"/>
</dbReference>
<accession>A0ABN7ZT92</accession>
<feature type="compositionally biased region" description="Basic and acidic residues" evidence="6">
    <location>
        <begin position="7"/>
        <end position="20"/>
    </location>
</feature>
<dbReference type="InterPro" id="IPR030373">
    <property type="entry name" value="PABS_CS"/>
</dbReference>
<feature type="binding site" evidence="4">
    <location>
        <position position="69"/>
    </location>
    <ligand>
        <name>S-methyl-5'-thioadenosine</name>
        <dbReference type="ChEBI" id="CHEBI:17509"/>
    </ligand>
</feature>
<feature type="active site" description="Proton acceptor" evidence="4 5">
    <location>
        <position position="194"/>
    </location>
</feature>
<feature type="binding site" evidence="4">
    <location>
        <position position="142"/>
    </location>
    <ligand>
        <name>S-methyl-5'-thioadenosine</name>
        <dbReference type="ChEBI" id="CHEBI:17509"/>
    </ligand>
</feature>
<dbReference type="Pfam" id="PF01564">
    <property type="entry name" value="Spermine_synth"/>
    <property type="match status" value="1"/>
</dbReference>
<evidence type="ECO:0000259" key="7">
    <source>
        <dbReference type="PROSITE" id="PS51006"/>
    </source>
</evidence>
<comment type="catalytic activity">
    <reaction evidence="4">
        <text>S-adenosyl 3-(methylsulfanyl)propylamine + putrescine = S-methyl-5'-thioadenosine + spermidine + H(+)</text>
        <dbReference type="Rhea" id="RHEA:12721"/>
        <dbReference type="ChEBI" id="CHEBI:15378"/>
        <dbReference type="ChEBI" id="CHEBI:17509"/>
        <dbReference type="ChEBI" id="CHEBI:57443"/>
        <dbReference type="ChEBI" id="CHEBI:57834"/>
        <dbReference type="ChEBI" id="CHEBI:326268"/>
        <dbReference type="EC" id="2.5.1.16"/>
    </reaction>
</comment>
<comment type="subunit">
    <text evidence="4">Homodimer or homotetramer.</text>
</comment>
<evidence type="ECO:0000256" key="4">
    <source>
        <dbReference type="HAMAP-Rule" id="MF_00198"/>
    </source>
</evidence>
<evidence type="ECO:0000256" key="3">
    <source>
        <dbReference type="ARBA" id="ARBA00023115"/>
    </source>
</evidence>
<dbReference type="PANTHER" id="PTHR43317">
    <property type="entry name" value="THERMOSPERMINE SYNTHASE ACAULIS5"/>
    <property type="match status" value="1"/>
</dbReference>
<feature type="compositionally biased region" description="Low complexity" evidence="6">
    <location>
        <begin position="24"/>
        <end position="40"/>
    </location>
</feature>
<keyword evidence="9" id="KW-1185">Reference proteome</keyword>
<protein>
    <recommendedName>
        <fullName evidence="4">Polyamine aminopropyltransferase</fullName>
    </recommendedName>
    <alternativeName>
        <fullName evidence="4">Putrescine aminopropyltransferase</fullName>
        <shortName evidence="4">PAPT</shortName>
    </alternativeName>
    <alternativeName>
        <fullName evidence="4">Spermidine synthase</fullName>
        <shortName evidence="4">SPDS</shortName>
        <shortName evidence="4">SPDSY</shortName>
        <ecNumber evidence="4">2.5.1.16</ecNumber>
    </alternativeName>
</protein>
<dbReference type="GO" id="GO:0004766">
    <property type="term" value="F:spermidine synthase activity"/>
    <property type="evidence" value="ECO:0007669"/>
    <property type="project" value="UniProtKB-EC"/>
</dbReference>
<comment type="similarity">
    <text evidence="1 4">Belongs to the spermidine/spermine synthase family.</text>
</comment>
<dbReference type="Proteomes" id="UP000789423">
    <property type="component" value="Unassembled WGS sequence"/>
</dbReference>
<comment type="function">
    <text evidence="4">Catalyzes the irreversible transfer of a propylamine group from the amino donor S-adenosylmethioninamine (decarboxy-AdoMet) to putrescine (1,4-diaminobutane) to yield spermidine.</text>
</comment>
<comment type="caution">
    <text evidence="8">The sequence shown here is derived from an EMBL/GenBank/DDBJ whole genome shotgun (WGS) entry which is preliminary data.</text>
</comment>
<feature type="binding site" evidence="4">
    <location>
        <begin position="176"/>
        <end position="177"/>
    </location>
    <ligand>
        <name>S-methyl-5'-thioadenosine</name>
        <dbReference type="ChEBI" id="CHEBI:17509"/>
    </ligand>
</feature>
<dbReference type="SUPFAM" id="SSF53335">
    <property type="entry name" value="S-adenosyl-L-methionine-dependent methyltransferases"/>
    <property type="match status" value="1"/>
</dbReference>
<evidence type="ECO:0000256" key="5">
    <source>
        <dbReference type="PROSITE-ProRule" id="PRU00354"/>
    </source>
</evidence>
<dbReference type="CDD" id="cd02440">
    <property type="entry name" value="AdoMet_MTases"/>
    <property type="match status" value="1"/>
</dbReference>
<feature type="binding site" evidence="4">
    <location>
        <position position="98"/>
    </location>
    <ligand>
        <name>spermidine</name>
        <dbReference type="ChEBI" id="CHEBI:57834"/>
    </ligand>
</feature>
<evidence type="ECO:0000256" key="2">
    <source>
        <dbReference type="ARBA" id="ARBA00022679"/>
    </source>
</evidence>
<dbReference type="EMBL" id="CAKJTI010000004">
    <property type="protein sequence ID" value="CAG9612172.1"/>
    <property type="molecule type" value="Genomic_DNA"/>
</dbReference>
<organism evidence="8 9">
    <name type="scientific">Bacillus rhizoplanae</name>
    <dbReference type="NCBI Taxonomy" id="2880966"/>
    <lineage>
        <taxon>Bacteria</taxon>
        <taxon>Bacillati</taxon>
        <taxon>Bacillota</taxon>
        <taxon>Bacilli</taxon>
        <taxon>Bacillales</taxon>
        <taxon>Bacillaceae</taxon>
        <taxon>Bacillus</taxon>
    </lineage>
</organism>
<dbReference type="RefSeq" id="WP_230574368.1">
    <property type="nucleotide sequence ID" value="NZ_CAKJTI010000004.1"/>
</dbReference>
<keyword evidence="3 4" id="KW-0620">Polyamine biosynthesis</keyword>
<dbReference type="InterPro" id="IPR001045">
    <property type="entry name" value="Spermi_synthase"/>
</dbReference>
<dbReference type="EC" id="2.5.1.16" evidence="4"/>
<dbReference type="HAMAP" id="MF_00198">
    <property type="entry name" value="Spermidine_synth"/>
    <property type="match status" value="1"/>
</dbReference>
<proteinExistence type="inferred from homology"/>
<comment type="caution">
    <text evidence="4">Lacks conserved residue(s) required for the propagation of feature annotation.</text>
</comment>
<dbReference type="InterPro" id="IPR030374">
    <property type="entry name" value="PABS"/>
</dbReference>
<evidence type="ECO:0000256" key="6">
    <source>
        <dbReference type="SAM" id="MobiDB-lite"/>
    </source>
</evidence>
<evidence type="ECO:0000313" key="9">
    <source>
        <dbReference type="Proteomes" id="UP000789423"/>
    </source>
</evidence>
<dbReference type="PANTHER" id="PTHR43317:SF1">
    <property type="entry name" value="THERMOSPERMINE SYNTHASE ACAULIS5"/>
    <property type="match status" value="1"/>
</dbReference>
<name>A0ABN7ZT92_9BACI</name>
<dbReference type="PROSITE" id="PS01330">
    <property type="entry name" value="PABS_1"/>
    <property type="match status" value="1"/>
</dbReference>
<feature type="region of interest" description="Disordered" evidence="6">
    <location>
        <begin position="1"/>
        <end position="41"/>
    </location>
</feature>
<sequence length="335" mass="38228">MPRNCRKHDQKEESTADCKKYYNKKSNSNNSNSTSSQSYSHGDIWDKLSLGEILADKHTALFRGKSQYQKIDVLKVNDVRMYLDEQLQFSSVDERLYHEALVHPAMALVDSPKSVLILGGGDGLALREVLKYQTVRRVDLVDLDEEVIKVATNVPEIVALNEGAFFDKRVNIHAYDARKFLRTKSRKYDVIIIDFPDPATETLSQLYTKELFSVVSSFLTKGGAFVCQSNSPEDAPLTYWSIGRTIRSTGLTVASYHTIVPSFGNDWGFHIATNSSSIMRNRNPLPVTVPHRTLPKNLALLFRFREDLLEERQNAVINTENQLILHRCYQEDMEY</sequence>
<reference evidence="8 9" key="1">
    <citation type="submission" date="2021-10" db="EMBL/GenBank/DDBJ databases">
        <authorList>
            <person name="Criscuolo A."/>
        </authorList>
    </citation>
    <scope>NUCLEOTIDE SEQUENCE [LARGE SCALE GENOMIC DNA]</scope>
    <source>
        <strain evidence="9">CIP 111899</strain>
    </source>
</reference>
<comment type="pathway">
    <text evidence="4">Amine and polyamine biosynthesis; spermidine biosynthesis; spermidine from putrescine: step 1/1.</text>
</comment>
<feature type="domain" description="PABS" evidence="7">
    <location>
        <begin position="43"/>
        <end position="274"/>
    </location>
</feature>
<dbReference type="Gene3D" id="3.40.50.150">
    <property type="entry name" value="Vaccinia Virus protein VP39"/>
    <property type="match status" value="1"/>
</dbReference>